<evidence type="ECO:0000259" key="3">
    <source>
        <dbReference type="PROSITE" id="PS50843"/>
    </source>
</evidence>
<gene>
    <name evidence="4" type="ORF">FCM35_KLT14484</name>
</gene>
<dbReference type="Pfam" id="PF01357">
    <property type="entry name" value="Expansin_C"/>
    <property type="match status" value="1"/>
</dbReference>
<dbReference type="AlphaFoldDB" id="A0A833QJS1"/>
<dbReference type="InterPro" id="IPR007117">
    <property type="entry name" value="Expansin_CBD"/>
</dbReference>
<accession>A0A833QJS1</accession>
<dbReference type="SUPFAM" id="SSF49590">
    <property type="entry name" value="PHL pollen allergen"/>
    <property type="match status" value="1"/>
</dbReference>
<keyword evidence="5" id="KW-1185">Reference proteome</keyword>
<sequence length="56" mass="6461">MTHSWANIWRLDPNHPTLPPFSIMITDSNNNRFVAKNVIPPNWKNEAVYTATLVRA</sequence>
<evidence type="ECO:0000313" key="4">
    <source>
        <dbReference type="EMBL" id="KAF3321231.1"/>
    </source>
</evidence>
<proteinExistence type="predicted"/>
<comment type="subcellular location">
    <subcellularLocation>
        <location evidence="1">Secreted</location>
    </subcellularLocation>
</comment>
<dbReference type="InterPro" id="IPR036749">
    <property type="entry name" value="Expansin_CBD_sf"/>
</dbReference>
<dbReference type="GO" id="GO:0005576">
    <property type="term" value="C:extracellular region"/>
    <property type="evidence" value="ECO:0007669"/>
    <property type="project" value="UniProtKB-SubCell"/>
</dbReference>
<name>A0A833QJS1_9POAL</name>
<evidence type="ECO:0000256" key="1">
    <source>
        <dbReference type="ARBA" id="ARBA00004613"/>
    </source>
</evidence>
<dbReference type="EMBL" id="SWLB01000027">
    <property type="protein sequence ID" value="KAF3321231.1"/>
    <property type="molecule type" value="Genomic_DNA"/>
</dbReference>
<dbReference type="PROSITE" id="PS50843">
    <property type="entry name" value="EXPANSIN_CBD"/>
    <property type="match status" value="1"/>
</dbReference>
<dbReference type="Gene3D" id="2.60.40.760">
    <property type="entry name" value="Expansin, cellulose-binding-like domain"/>
    <property type="match status" value="1"/>
</dbReference>
<evidence type="ECO:0000313" key="5">
    <source>
        <dbReference type="Proteomes" id="UP000623129"/>
    </source>
</evidence>
<evidence type="ECO:0000256" key="2">
    <source>
        <dbReference type="ARBA" id="ARBA00022525"/>
    </source>
</evidence>
<reference evidence="4" key="1">
    <citation type="submission" date="2020-01" db="EMBL/GenBank/DDBJ databases">
        <title>Genome sequence of Kobresia littledalei, the first chromosome-level genome in the family Cyperaceae.</title>
        <authorList>
            <person name="Qu G."/>
        </authorList>
    </citation>
    <scope>NUCLEOTIDE SEQUENCE</scope>
    <source>
        <strain evidence="4">C.B.Clarke</strain>
        <tissue evidence="4">Leaf</tissue>
    </source>
</reference>
<organism evidence="4 5">
    <name type="scientific">Carex littledalei</name>
    <dbReference type="NCBI Taxonomy" id="544730"/>
    <lineage>
        <taxon>Eukaryota</taxon>
        <taxon>Viridiplantae</taxon>
        <taxon>Streptophyta</taxon>
        <taxon>Embryophyta</taxon>
        <taxon>Tracheophyta</taxon>
        <taxon>Spermatophyta</taxon>
        <taxon>Magnoliopsida</taxon>
        <taxon>Liliopsida</taxon>
        <taxon>Poales</taxon>
        <taxon>Cyperaceae</taxon>
        <taxon>Cyperoideae</taxon>
        <taxon>Cariceae</taxon>
        <taxon>Carex</taxon>
        <taxon>Carex subgen. Euthyceras</taxon>
    </lineage>
</organism>
<feature type="domain" description="Expansin-like CBD" evidence="3">
    <location>
        <begin position="1"/>
        <end position="51"/>
    </location>
</feature>
<dbReference type="Proteomes" id="UP000623129">
    <property type="component" value="Unassembled WGS sequence"/>
</dbReference>
<comment type="caution">
    <text evidence="4">The sequence shown here is derived from an EMBL/GenBank/DDBJ whole genome shotgun (WGS) entry which is preliminary data.</text>
</comment>
<keyword evidence="2" id="KW-0964">Secreted</keyword>
<protein>
    <submittedName>
        <fullName evidence="4">Major pollen allergen Cyn d 1</fullName>
    </submittedName>
</protein>